<name>A0A097AUC5_THEKI</name>
<sequence length="464" mass="50507">MEGLVTLILAAGLGKRMKSKHPKVVHKICGKTMIEWVVDAAKDVGNNDVIVVVGHKAEEVKEVLKDRVKYAYQETQLGTGHAVKMAQDLLPEEGNVLILTGDTPLITSQTLKALVNFHIEEGNSVTILSSVVEDPSGYGRIIRDEDGNVIKIVEDKDATEEERGIHEINSAMYVMDIPKLKKALTMITNNNAQGEYYLTDAVEIIKEMGGKIGAFTASPEEIMGVNSRVQLFEAERVMKRRINYRHMENGVTIIDPETTYIGANVEIAPDTVIFPGCVIEGKTVIGSDCEIGPNCRIVDSQIGDGCNIMYSVVLSSKLGNDIKVGPFAQIRPESVIHDKVKIGDFVEIKKSVIGEGTKVPHLTYVGDAELGKNVNMGCGSITVNYDGKQKHKTIIGDNVFVGCNVNLVSPVKIGDNAYIAAGSTITEDVPEGALAIARNRQTNKEGWVQEKIKKGGFKLNGEIY</sequence>
<dbReference type="InterPro" id="IPR056729">
    <property type="entry name" value="GMPPB_C"/>
</dbReference>
<keyword evidence="7 20" id="KW-0808">Transferase</keyword>
<dbReference type="GO" id="GO:0009245">
    <property type="term" value="P:lipid A biosynthetic process"/>
    <property type="evidence" value="ECO:0007669"/>
    <property type="project" value="UniProtKB-UniRule"/>
</dbReference>
<dbReference type="CDD" id="cd03353">
    <property type="entry name" value="LbH_GlmU_C"/>
    <property type="match status" value="1"/>
</dbReference>
<dbReference type="InterPro" id="IPR018357">
    <property type="entry name" value="Hexapep_transf_CS"/>
</dbReference>
<evidence type="ECO:0000256" key="20">
    <source>
        <dbReference type="HAMAP-Rule" id="MF_01631"/>
    </source>
</evidence>
<comment type="pathway">
    <text evidence="20">Bacterial outer membrane biogenesis; LPS lipid A biosynthesis.</text>
</comment>
<evidence type="ECO:0000256" key="18">
    <source>
        <dbReference type="ARBA" id="ARBA00048493"/>
    </source>
</evidence>
<keyword evidence="15 20" id="KW-0012">Acyltransferase</keyword>
<dbReference type="NCBIfam" id="TIGR01173">
    <property type="entry name" value="glmU"/>
    <property type="match status" value="1"/>
</dbReference>
<evidence type="ECO:0000256" key="8">
    <source>
        <dbReference type="ARBA" id="ARBA00022695"/>
    </source>
</evidence>
<dbReference type="UniPathway" id="UPA00113">
    <property type="reaction ID" value="UER00532"/>
</dbReference>
<accession>A0A097AUC5</accession>
<evidence type="ECO:0000256" key="11">
    <source>
        <dbReference type="ARBA" id="ARBA00022842"/>
    </source>
</evidence>
<dbReference type="NCBIfam" id="NF010934">
    <property type="entry name" value="PRK14354.1"/>
    <property type="match status" value="1"/>
</dbReference>
<dbReference type="GO" id="GO:0016020">
    <property type="term" value="C:membrane"/>
    <property type="evidence" value="ECO:0007669"/>
    <property type="project" value="GOC"/>
</dbReference>
<evidence type="ECO:0000256" key="3">
    <source>
        <dbReference type="ARBA" id="ARBA00005208"/>
    </source>
</evidence>
<feature type="region of interest" description="Linker" evidence="20">
    <location>
        <begin position="229"/>
        <end position="249"/>
    </location>
</feature>
<feature type="binding site" evidence="20">
    <location>
        <begin position="9"/>
        <end position="12"/>
    </location>
    <ligand>
        <name>UDP-N-acetyl-alpha-D-glucosamine</name>
        <dbReference type="ChEBI" id="CHEBI:57705"/>
    </ligand>
</feature>
<feature type="binding site" evidence="20">
    <location>
        <position position="154"/>
    </location>
    <ligand>
        <name>UDP-N-acetyl-alpha-D-glucosamine</name>
        <dbReference type="ChEBI" id="CHEBI:57705"/>
    </ligand>
</feature>
<feature type="binding site" evidence="20">
    <location>
        <position position="375"/>
    </location>
    <ligand>
        <name>UDP-N-acetyl-alpha-D-glucosamine</name>
        <dbReference type="ChEBI" id="CHEBI:57705"/>
    </ligand>
</feature>
<comment type="catalytic activity">
    <reaction evidence="17 20">
        <text>alpha-D-glucosamine 1-phosphate + acetyl-CoA = N-acetyl-alpha-D-glucosamine 1-phosphate + CoA + H(+)</text>
        <dbReference type="Rhea" id="RHEA:13725"/>
        <dbReference type="ChEBI" id="CHEBI:15378"/>
        <dbReference type="ChEBI" id="CHEBI:57287"/>
        <dbReference type="ChEBI" id="CHEBI:57288"/>
        <dbReference type="ChEBI" id="CHEBI:57776"/>
        <dbReference type="ChEBI" id="CHEBI:58516"/>
        <dbReference type="EC" id="2.3.1.157"/>
    </reaction>
</comment>
<dbReference type="Pfam" id="PF00483">
    <property type="entry name" value="NTP_transferase"/>
    <property type="match status" value="1"/>
</dbReference>
<feature type="binding site" evidence="20">
    <location>
        <position position="226"/>
    </location>
    <ligand>
        <name>Mg(2+)</name>
        <dbReference type="ChEBI" id="CHEBI:18420"/>
    </ligand>
</feature>
<reference evidence="24" key="1">
    <citation type="journal article" date="2015" name="Genome Announc.">
        <title>Whole-Genome Sequences of 80 Environmental and Clinical Isolates of Burkholderia pseudomallei.</title>
        <authorList>
            <person name="Johnson S.L."/>
            <person name="Baker A.L."/>
            <person name="Chain P.S."/>
            <person name="Currie B.J."/>
            <person name="Daligault H.E."/>
            <person name="Davenport K.W."/>
            <person name="Davis C.B."/>
            <person name="Inglis T.J."/>
            <person name="Kaestli M."/>
            <person name="Koren S."/>
            <person name="Mayo M."/>
            <person name="Merritt A.J."/>
            <person name="Price E.P."/>
            <person name="Sarovich D.S."/>
            <person name="Warner J."/>
            <person name="Rosovitz M.J."/>
        </authorList>
    </citation>
    <scope>NUCLEOTIDE SEQUENCE [LARGE SCALE GENOMIC DNA]</scope>
    <source>
        <strain evidence="24">DSM 2030</strain>
    </source>
</reference>
<dbReference type="EC" id="2.3.1.157" evidence="20"/>
<dbReference type="InterPro" id="IPR050065">
    <property type="entry name" value="GlmU-like"/>
</dbReference>
<comment type="similarity">
    <text evidence="5 20">In the N-terminal section; belongs to the N-acetylglucosamine-1-phosphate uridyltransferase family.</text>
</comment>
<feature type="domain" description="Nucleotidyl transferase" evidence="21">
    <location>
        <begin position="6"/>
        <end position="210"/>
    </location>
</feature>
<feature type="binding site" evidence="20">
    <location>
        <position position="226"/>
    </location>
    <ligand>
        <name>UDP-N-acetyl-alpha-D-glucosamine</name>
        <dbReference type="ChEBI" id="CHEBI:57705"/>
    </ligand>
</feature>
<feature type="binding site" evidence="20">
    <location>
        <position position="73"/>
    </location>
    <ligand>
        <name>UDP-N-acetyl-alpha-D-glucosamine</name>
        <dbReference type="ChEBI" id="CHEBI:57705"/>
    </ligand>
</feature>
<keyword evidence="16 20" id="KW-0961">Cell wall biogenesis/degradation</keyword>
<dbReference type="GO" id="GO:0000287">
    <property type="term" value="F:magnesium ion binding"/>
    <property type="evidence" value="ECO:0007669"/>
    <property type="project" value="UniProtKB-UniRule"/>
</dbReference>
<feature type="binding site" evidence="20">
    <location>
        <position position="139"/>
    </location>
    <ligand>
        <name>UDP-N-acetyl-alpha-D-glucosamine</name>
        <dbReference type="ChEBI" id="CHEBI:57705"/>
    </ligand>
</feature>
<feature type="binding site" evidence="20">
    <location>
        <position position="169"/>
    </location>
    <ligand>
        <name>UDP-N-acetyl-alpha-D-glucosamine</name>
        <dbReference type="ChEBI" id="CHEBI:57705"/>
    </ligand>
</feature>
<feature type="domain" description="Mannose-1-phosphate guanyltransferase C-terminal" evidence="22">
    <location>
        <begin position="263"/>
        <end position="331"/>
    </location>
</feature>
<feature type="binding site" evidence="20">
    <location>
        <position position="331"/>
    </location>
    <ligand>
        <name>UDP-N-acetyl-alpha-D-glucosamine</name>
        <dbReference type="ChEBI" id="CHEBI:57705"/>
    </ligand>
</feature>
<dbReference type="HOGENOM" id="CLU_029499_15_2_9"/>
<dbReference type="InterPro" id="IPR011004">
    <property type="entry name" value="Trimer_LpxA-like_sf"/>
</dbReference>
<protein>
    <recommendedName>
        <fullName evidence="20">Bifunctional protein GlmU</fullName>
    </recommendedName>
    <domain>
        <recommendedName>
            <fullName evidence="20">UDP-N-acetylglucosamine pyrophosphorylase</fullName>
            <ecNumber evidence="20">2.7.7.23</ecNumber>
        </recommendedName>
        <alternativeName>
            <fullName evidence="20">N-acetylglucosamine-1-phosphate uridyltransferase</fullName>
        </alternativeName>
    </domain>
    <domain>
        <recommendedName>
            <fullName evidence="20">Glucosamine-1-phosphate N-acetyltransferase</fullName>
            <ecNumber evidence="20">2.3.1.157</ecNumber>
        </recommendedName>
    </domain>
</protein>
<feature type="region of interest" description="Pyrophosphorylase" evidence="20">
    <location>
        <begin position="1"/>
        <end position="228"/>
    </location>
</feature>
<feature type="binding site" evidence="20">
    <location>
        <begin position="78"/>
        <end position="79"/>
    </location>
    <ligand>
        <name>UDP-N-acetyl-alpha-D-glucosamine</name>
        <dbReference type="ChEBI" id="CHEBI:57705"/>
    </ligand>
</feature>
<feature type="region of interest" description="N-acetyltransferase" evidence="20">
    <location>
        <begin position="250"/>
        <end position="464"/>
    </location>
</feature>
<comment type="cofactor">
    <cofactor evidence="20">
        <name>Mg(2+)</name>
        <dbReference type="ChEBI" id="CHEBI:18420"/>
    </cofactor>
    <text evidence="20">Binds 1 Mg(2+) ion per subunit.</text>
</comment>
<comment type="caution">
    <text evidence="20">Lacks conserved residue(s) required for the propagation of feature annotation.</text>
</comment>
<feature type="binding site" evidence="20">
    <location>
        <position position="421"/>
    </location>
    <ligand>
        <name>acetyl-CoA</name>
        <dbReference type="ChEBI" id="CHEBI:57288"/>
    </ligand>
</feature>
<dbReference type="InterPro" id="IPR001451">
    <property type="entry name" value="Hexapep"/>
</dbReference>
<keyword evidence="13 20" id="KW-0573">Peptidoglycan synthesis</keyword>
<keyword evidence="10 20" id="KW-0677">Repeat</keyword>
<keyword evidence="8 20" id="KW-0548">Nucleotidyltransferase</keyword>
<evidence type="ECO:0000256" key="19">
    <source>
        <dbReference type="ARBA" id="ARBA00049628"/>
    </source>
</evidence>
<feature type="active site" description="Proton acceptor" evidence="20">
    <location>
        <position position="361"/>
    </location>
</feature>
<dbReference type="EMBL" id="CP009170">
    <property type="protein sequence ID" value="AIS53432.1"/>
    <property type="molecule type" value="Genomic_DNA"/>
</dbReference>
<dbReference type="HAMAP" id="MF_01631">
    <property type="entry name" value="GlmU"/>
    <property type="match status" value="1"/>
</dbReference>
<dbReference type="CDD" id="cd02540">
    <property type="entry name" value="GT2_GlmU_N_bac"/>
    <property type="match status" value="1"/>
</dbReference>
<dbReference type="InterPro" id="IPR005882">
    <property type="entry name" value="Bifunctional_GlmU"/>
</dbReference>
<dbReference type="PANTHER" id="PTHR43584:SF3">
    <property type="entry name" value="BIFUNCTIONAL PROTEIN GLMU"/>
    <property type="match status" value="1"/>
</dbReference>
<comment type="catalytic activity">
    <reaction evidence="18 20">
        <text>N-acetyl-alpha-D-glucosamine 1-phosphate + UTP + H(+) = UDP-N-acetyl-alpha-D-glucosamine + diphosphate</text>
        <dbReference type="Rhea" id="RHEA:13509"/>
        <dbReference type="ChEBI" id="CHEBI:15378"/>
        <dbReference type="ChEBI" id="CHEBI:33019"/>
        <dbReference type="ChEBI" id="CHEBI:46398"/>
        <dbReference type="ChEBI" id="CHEBI:57705"/>
        <dbReference type="ChEBI" id="CHEBI:57776"/>
        <dbReference type="EC" id="2.7.7.23"/>
    </reaction>
</comment>
<comment type="subunit">
    <text evidence="20">Homotrimer.</text>
</comment>
<dbReference type="Gene3D" id="2.160.10.10">
    <property type="entry name" value="Hexapeptide repeat proteins"/>
    <property type="match status" value="1"/>
</dbReference>
<dbReference type="SUPFAM" id="SSF53448">
    <property type="entry name" value="Nucleotide-diphospho-sugar transferases"/>
    <property type="match status" value="1"/>
</dbReference>
<dbReference type="GO" id="GO:0005737">
    <property type="term" value="C:cytoplasm"/>
    <property type="evidence" value="ECO:0007669"/>
    <property type="project" value="UniProtKB-SubCell"/>
</dbReference>
<dbReference type="GO" id="GO:0006048">
    <property type="term" value="P:UDP-N-acetylglucosamine biosynthetic process"/>
    <property type="evidence" value="ECO:0007669"/>
    <property type="project" value="UniProtKB-UniPathway"/>
</dbReference>
<evidence type="ECO:0000256" key="13">
    <source>
        <dbReference type="ARBA" id="ARBA00022984"/>
    </source>
</evidence>
<evidence type="ECO:0000256" key="4">
    <source>
        <dbReference type="ARBA" id="ARBA00007707"/>
    </source>
</evidence>
<evidence type="ECO:0000256" key="10">
    <source>
        <dbReference type="ARBA" id="ARBA00022737"/>
    </source>
</evidence>
<gene>
    <name evidence="20 23" type="primary">glmU</name>
    <name evidence="23" type="ORF">TKV_c23050</name>
</gene>
<dbReference type="InterPro" id="IPR029044">
    <property type="entry name" value="Nucleotide-diphossugar_trans"/>
</dbReference>
<dbReference type="eggNOG" id="COG1207">
    <property type="taxonomic scope" value="Bacteria"/>
</dbReference>
<dbReference type="GO" id="GO:0000902">
    <property type="term" value="P:cell morphogenesis"/>
    <property type="evidence" value="ECO:0007669"/>
    <property type="project" value="UniProtKB-UniRule"/>
</dbReference>
<keyword evidence="12 20" id="KW-0133">Cell shape</keyword>
<dbReference type="GO" id="GO:0009252">
    <property type="term" value="P:peptidoglycan biosynthetic process"/>
    <property type="evidence" value="ECO:0007669"/>
    <property type="project" value="UniProtKB-UniRule"/>
</dbReference>
<feature type="binding site" evidence="20">
    <location>
        <position position="349"/>
    </location>
    <ligand>
        <name>UDP-N-acetyl-alpha-D-glucosamine</name>
        <dbReference type="ChEBI" id="CHEBI:57705"/>
    </ligand>
</feature>
<evidence type="ECO:0000256" key="2">
    <source>
        <dbReference type="ARBA" id="ARBA00005166"/>
    </source>
</evidence>
<dbReference type="InterPro" id="IPR038009">
    <property type="entry name" value="GlmU_C_LbH"/>
</dbReference>
<dbReference type="Pfam" id="PF00132">
    <property type="entry name" value="Hexapep"/>
    <property type="match status" value="1"/>
</dbReference>
<organism evidence="23 24">
    <name type="scientific">Thermoanaerobacter kivui</name>
    <name type="common">Acetogenium kivui</name>
    <dbReference type="NCBI Taxonomy" id="2325"/>
    <lineage>
        <taxon>Bacteria</taxon>
        <taxon>Bacillati</taxon>
        <taxon>Bacillota</taxon>
        <taxon>Clostridia</taxon>
        <taxon>Thermoanaerobacterales</taxon>
        <taxon>Thermoanaerobacteraceae</taxon>
        <taxon>Thermoanaerobacter</taxon>
    </lineage>
</organism>
<dbReference type="SUPFAM" id="SSF51161">
    <property type="entry name" value="Trimeric LpxA-like enzymes"/>
    <property type="match status" value="1"/>
</dbReference>
<comment type="pathway">
    <text evidence="3 20">Nucleotide-sugar biosynthesis; UDP-N-acetyl-alpha-D-glucosamine biosynthesis; UDP-N-acetyl-alpha-D-glucosamine from N-acetyl-alpha-D-glucosamine 1-phosphate: step 1/1.</text>
</comment>
<dbReference type="AlphaFoldDB" id="A0A097AUC5"/>
<dbReference type="KEGG" id="tki:TKV_c23050"/>
<comment type="subcellular location">
    <subcellularLocation>
        <location evidence="1 20">Cytoplasm</location>
    </subcellularLocation>
</comment>
<feature type="binding site" evidence="20">
    <location>
        <position position="102"/>
    </location>
    <ligand>
        <name>Mg(2+)</name>
        <dbReference type="ChEBI" id="CHEBI:18420"/>
    </ligand>
</feature>
<evidence type="ECO:0000256" key="1">
    <source>
        <dbReference type="ARBA" id="ARBA00004496"/>
    </source>
</evidence>
<evidence type="ECO:0000256" key="5">
    <source>
        <dbReference type="ARBA" id="ARBA00007947"/>
    </source>
</evidence>
<evidence type="ECO:0000259" key="22">
    <source>
        <dbReference type="Pfam" id="PF25087"/>
    </source>
</evidence>
<dbReference type="RefSeq" id="WP_049686005.1">
    <property type="nucleotide sequence ID" value="NZ_CP009170.1"/>
</dbReference>
<keyword evidence="9 20" id="KW-0479">Metal-binding</keyword>
<dbReference type="STRING" id="2325.TKV_c23050"/>
<keyword evidence="14 20" id="KW-0511">Multifunctional enzyme</keyword>
<evidence type="ECO:0000256" key="16">
    <source>
        <dbReference type="ARBA" id="ARBA00023316"/>
    </source>
</evidence>
<evidence type="ECO:0000256" key="7">
    <source>
        <dbReference type="ARBA" id="ARBA00022679"/>
    </source>
</evidence>
<evidence type="ECO:0000313" key="24">
    <source>
        <dbReference type="Proteomes" id="UP000029669"/>
    </source>
</evidence>
<evidence type="ECO:0000256" key="6">
    <source>
        <dbReference type="ARBA" id="ARBA00022490"/>
    </source>
</evidence>
<evidence type="ECO:0000256" key="17">
    <source>
        <dbReference type="ARBA" id="ARBA00048247"/>
    </source>
</evidence>
<keyword evidence="6 20" id="KW-0963">Cytoplasm</keyword>
<feature type="binding site" evidence="20">
    <location>
        <position position="438"/>
    </location>
    <ligand>
        <name>acetyl-CoA</name>
        <dbReference type="ChEBI" id="CHEBI:57288"/>
    </ligand>
</feature>
<comment type="function">
    <text evidence="19 20">Catalyzes the last two sequential reactions in the de novo biosynthetic pathway for UDP-N-acetylglucosamine (UDP-GlcNAc). The C-terminal domain catalyzes the transfer of acetyl group from acetyl coenzyme A to glucosamine-1-phosphate (GlcN-1-P) to produce N-acetylglucosamine-1-phosphate (GlcNAc-1-P), which is converted into UDP-GlcNAc by the transfer of uridine 5-monophosphate (from uridine 5-triphosphate), a reaction catalyzed by the N-terminal domain.</text>
</comment>
<evidence type="ECO:0000313" key="23">
    <source>
        <dbReference type="EMBL" id="AIS53432.1"/>
    </source>
</evidence>
<evidence type="ECO:0000256" key="15">
    <source>
        <dbReference type="ARBA" id="ARBA00023315"/>
    </source>
</evidence>
<dbReference type="PROSITE" id="PS00101">
    <property type="entry name" value="HEXAPEP_TRANSFERASES"/>
    <property type="match status" value="1"/>
</dbReference>
<evidence type="ECO:0000256" key="12">
    <source>
        <dbReference type="ARBA" id="ARBA00022960"/>
    </source>
</evidence>
<evidence type="ECO:0000256" key="9">
    <source>
        <dbReference type="ARBA" id="ARBA00022723"/>
    </source>
</evidence>
<feature type="binding site" evidence="20">
    <location>
        <position position="23"/>
    </location>
    <ligand>
        <name>UDP-N-acetyl-alpha-D-glucosamine</name>
        <dbReference type="ChEBI" id="CHEBI:57705"/>
    </ligand>
</feature>
<feature type="binding site" evidence="20">
    <location>
        <position position="364"/>
    </location>
    <ligand>
        <name>UDP-N-acetyl-alpha-D-glucosamine</name>
        <dbReference type="ChEBI" id="CHEBI:57705"/>
    </ligand>
</feature>
<keyword evidence="24" id="KW-1185">Reference proteome</keyword>
<dbReference type="OrthoDB" id="9775031at2"/>
<feature type="binding site" evidence="20">
    <location>
        <begin position="384"/>
        <end position="385"/>
    </location>
    <ligand>
        <name>acetyl-CoA</name>
        <dbReference type="ChEBI" id="CHEBI:57288"/>
    </ligand>
</feature>
<dbReference type="InterPro" id="IPR005835">
    <property type="entry name" value="NTP_transferase_dom"/>
</dbReference>
<dbReference type="Proteomes" id="UP000029669">
    <property type="component" value="Chromosome"/>
</dbReference>
<dbReference type="PANTHER" id="PTHR43584">
    <property type="entry name" value="NUCLEOTIDYL TRANSFERASE"/>
    <property type="match status" value="1"/>
</dbReference>
<dbReference type="Gene3D" id="3.90.550.10">
    <property type="entry name" value="Spore Coat Polysaccharide Biosynthesis Protein SpsA, Chain A"/>
    <property type="match status" value="1"/>
</dbReference>
<dbReference type="GO" id="GO:0003977">
    <property type="term" value="F:UDP-N-acetylglucosamine diphosphorylase activity"/>
    <property type="evidence" value="ECO:0007669"/>
    <property type="project" value="UniProtKB-UniRule"/>
</dbReference>
<dbReference type="EC" id="2.7.7.23" evidence="20"/>
<dbReference type="GO" id="GO:0019134">
    <property type="term" value="F:glucosamine-1-phosphate N-acetyltransferase activity"/>
    <property type="evidence" value="ECO:0007669"/>
    <property type="project" value="UniProtKB-UniRule"/>
</dbReference>
<dbReference type="GO" id="GO:0008360">
    <property type="term" value="P:regulation of cell shape"/>
    <property type="evidence" value="ECO:0007669"/>
    <property type="project" value="UniProtKB-KW"/>
</dbReference>
<keyword evidence="11 20" id="KW-0460">Magnesium</keyword>
<evidence type="ECO:0000259" key="21">
    <source>
        <dbReference type="Pfam" id="PF00483"/>
    </source>
</evidence>
<evidence type="ECO:0000256" key="14">
    <source>
        <dbReference type="ARBA" id="ARBA00023268"/>
    </source>
</evidence>
<comment type="similarity">
    <text evidence="4 20">In the C-terminal section; belongs to the transferase hexapeptide repeat family.</text>
</comment>
<proteinExistence type="inferred from homology"/>
<dbReference type="GO" id="GO:0071555">
    <property type="term" value="P:cell wall organization"/>
    <property type="evidence" value="ECO:0007669"/>
    <property type="project" value="UniProtKB-KW"/>
</dbReference>
<comment type="pathway">
    <text evidence="2 20">Nucleotide-sugar biosynthesis; UDP-N-acetyl-alpha-D-glucosamine biosynthesis; N-acetyl-alpha-D-glucosamine 1-phosphate from alpha-D-glucosamine 6-phosphate (route II): step 2/2.</text>
</comment>
<dbReference type="UniPathway" id="UPA00973"/>
<dbReference type="Pfam" id="PF25087">
    <property type="entry name" value="GMPPB_C"/>
    <property type="match status" value="1"/>
</dbReference>